<evidence type="ECO:0000256" key="1">
    <source>
        <dbReference type="ARBA" id="ARBA00004496"/>
    </source>
</evidence>
<dbReference type="InterPro" id="IPR042946">
    <property type="entry name" value="CMBL"/>
</dbReference>
<dbReference type="Pfam" id="PF01738">
    <property type="entry name" value="DLH"/>
    <property type="match status" value="1"/>
</dbReference>
<feature type="domain" description="Dienelactone hydrolase" evidence="4">
    <location>
        <begin position="451"/>
        <end position="663"/>
    </location>
</feature>
<name>A0A8T2CIH4_ARASU</name>
<evidence type="ECO:0000259" key="4">
    <source>
        <dbReference type="Pfam" id="PF01738"/>
    </source>
</evidence>
<dbReference type="InterPro" id="IPR002925">
    <property type="entry name" value="Dienelactn_hydro"/>
</dbReference>
<dbReference type="GO" id="GO:0016787">
    <property type="term" value="F:hydrolase activity"/>
    <property type="evidence" value="ECO:0007669"/>
    <property type="project" value="UniProtKB-KW"/>
</dbReference>
<evidence type="ECO:0000256" key="3">
    <source>
        <dbReference type="ARBA" id="ARBA00022801"/>
    </source>
</evidence>
<dbReference type="PANTHER" id="PTHR46812">
    <property type="entry name" value="CARBOXYMETHYLENEBUTENOLIDASE HOMOLOG"/>
    <property type="match status" value="1"/>
</dbReference>
<evidence type="ECO:0000313" key="6">
    <source>
        <dbReference type="Proteomes" id="UP000694251"/>
    </source>
</evidence>
<keyword evidence="6" id="KW-1185">Reference proteome</keyword>
<accession>A0A8T2CIH4</accession>
<protein>
    <submittedName>
        <fullName evidence="5">Alpha/Beta hydrolase fold</fullName>
    </submittedName>
</protein>
<keyword evidence="3 5" id="KW-0378">Hydrolase</keyword>
<dbReference type="EMBL" id="JAEFBJ010000006">
    <property type="protein sequence ID" value="KAG7599297.1"/>
    <property type="molecule type" value="Genomic_DNA"/>
</dbReference>
<evidence type="ECO:0000313" key="5">
    <source>
        <dbReference type="EMBL" id="KAG7599297.1"/>
    </source>
</evidence>
<reference evidence="5 6" key="1">
    <citation type="submission" date="2020-12" db="EMBL/GenBank/DDBJ databases">
        <title>Concerted genomic and epigenomic changes stabilize Arabidopsis allopolyploids.</title>
        <authorList>
            <person name="Chen Z."/>
        </authorList>
    </citation>
    <scope>NUCLEOTIDE SEQUENCE [LARGE SCALE GENOMIC DNA]</scope>
    <source>
        <strain evidence="5">As9502</strain>
        <tissue evidence="5">Leaf</tissue>
    </source>
</reference>
<dbReference type="OrthoDB" id="1097892at2759"/>
<dbReference type="Proteomes" id="UP000694251">
    <property type="component" value="Chromosome 6"/>
</dbReference>
<sequence>MNKPLFLRIVNRLAAEVPYFQPKKDATFRNGISPLQQCTAAIRQLAYGAAADSVDEYVRIGETTARKCLEHFVVAIVDLFGTEYLRRPTTEDLERLLFYGEKRGFPGMVGSIDCMHWKWKNCPTAWKGMYSRGTEKPTIVLEAVASQDLWIWHAFFGAPGTSNDLNVLAQSPVFNDIIYGRAPQMNYYVNGREYNLSYYLTDGIYPEWATFVKSIQRPQHPKHRLFAEHQEGARKDVERAFGVLQSRFAMIKNPCRFLSKGKIAYIMRACLILHNMIVEDERYSYTLYDKEEFEQDEIHTFSVEMPTNLEGLGDGHTRIRDRQAHHQLKEDLIENIWTTFEKLLDHIDSGKIHTMAASLASLSSLAKPGAPRSLFNHHGSHRLPPPRIIPLASSTKKHITTSFSLTQKSLKNISALETSDGAVNVEVDDDDEEEEACELVNGTEVSVDGVEGYLLTAVKNNNGTGLLLLSDVFGFQDSATRDFAYRVACNGYNVLVPDLFRGDPWSKNRPKSEYEDWRRGHDPKRIRQDTTSFTKWMVEEFAAAGISKKLGVMGFCFGGGRVVDVLATDENGYFSTGVSFYGTRIDSTVAGDVKVPVLFIAGDRDPLCEVKGLCEVEEKIGEGSKVVVYEGRGHGFVHRPETPEDDRDAEEAFALMRNWLHHHLI</sequence>
<gene>
    <name evidence="5" type="ORF">ISN44_As06g034840</name>
</gene>
<dbReference type="AlphaFoldDB" id="A0A8T2CIH4"/>
<dbReference type="Pfam" id="PF04827">
    <property type="entry name" value="Plant_tran"/>
    <property type="match status" value="1"/>
</dbReference>
<proteinExistence type="predicted"/>
<comment type="subcellular location">
    <subcellularLocation>
        <location evidence="1">Cytoplasm</location>
    </subcellularLocation>
</comment>
<dbReference type="GO" id="GO:0009507">
    <property type="term" value="C:chloroplast"/>
    <property type="evidence" value="ECO:0007669"/>
    <property type="project" value="TreeGrafter"/>
</dbReference>
<dbReference type="InterPro" id="IPR006912">
    <property type="entry name" value="Harbinger_derived_prot"/>
</dbReference>
<comment type="caution">
    <text evidence="5">The sequence shown here is derived from an EMBL/GenBank/DDBJ whole genome shotgun (WGS) entry which is preliminary data.</text>
</comment>
<organism evidence="5 6">
    <name type="scientific">Arabidopsis suecica</name>
    <name type="common">Swedish thale-cress</name>
    <name type="synonym">Cardaminopsis suecica</name>
    <dbReference type="NCBI Taxonomy" id="45249"/>
    <lineage>
        <taxon>Eukaryota</taxon>
        <taxon>Viridiplantae</taxon>
        <taxon>Streptophyta</taxon>
        <taxon>Embryophyta</taxon>
        <taxon>Tracheophyta</taxon>
        <taxon>Spermatophyta</taxon>
        <taxon>Magnoliopsida</taxon>
        <taxon>eudicotyledons</taxon>
        <taxon>Gunneridae</taxon>
        <taxon>Pentapetalae</taxon>
        <taxon>rosids</taxon>
        <taxon>malvids</taxon>
        <taxon>Brassicales</taxon>
        <taxon>Brassicaceae</taxon>
        <taxon>Camelineae</taxon>
        <taxon>Arabidopsis</taxon>
    </lineage>
</organism>
<keyword evidence="2" id="KW-0963">Cytoplasm</keyword>
<dbReference type="PANTHER" id="PTHR46812:SF1">
    <property type="entry name" value="CARBOXYMETHYLENEBUTENOLIDASE HOMOLOG"/>
    <property type="match status" value="1"/>
</dbReference>
<evidence type="ECO:0000256" key="2">
    <source>
        <dbReference type="ARBA" id="ARBA00022490"/>
    </source>
</evidence>